<comment type="caution">
    <text evidence="1">The sequence shown here is derived from an EMBL/GenBank/DDBJ whole genome shotgun (WGS) entry which is preliminary data.</text>
</comment>
<proteinExistence type="predicted"/>
<accession>A0ACC1HT99</accession>
<dbReference type="Proteomes" id="UP001145114">
    <property type="component" value="Unassembled WGS sequence"/>
</dbReference>
<reference evidence="1" key="1">
    <citation type="submission" date="2022-06" db="EMBL/GenBank/DDBJ databases">
        <title>Phylogenomic reconstructions and comparative analyses of Kickxellomycotina fungi.</title>
        <authorList>
            <person name="Reynolds N.K."/>
            <person name="Stajich J.E."/>
            <person name="Barry K."/>
            <person name="Grigoriev I.V."/>
            <person name="Crous P."/>
            <person name="Smith M.E."/>
        </authorList>
    </citation>
    <scope>NUCLEOTIDE SEQUENCE</scope>
    <source>
        <strain evidence="1">RSA 2271</strain>
    </source>
</reference>
<organism evidence="1 2">
    <name type="scientific">Spiromyces aspiralis</name>
    <dbReference type="NCBI Taxonomy" id="68401"/>
    <lineage>
        <taxon>Eukaryota</taxon>
        <taxon>Fungi</taxon>
        <taxon>Fungi incertae sedis</taxon>
        <taxon>Zoopagomycota</taxon>
        <taxon>Kickxellomycotina</taxon>
        <taxon>Kickxellomycetes</taxon>
        <taxon>Kickxellales</taxon>
        <taxon>Kickxellaceae</taxon>
        <taxon>Spiromyces</taxon>
    </lineage>
</organism>
<evidence type="ECO:0000313" key="2">
    <source>
        <dbReference type="Proteomes" id="UP001145114"/>
    </source>
</evidence>
<keyword evidence="2" id="KW-1185">Reference proteome</keyword>
<gene>
    <name evidence="1" type="primary">cdc1</name>
    <name evidence="1" type="ORF">EV182_001330</name>
</gene>
<dbReference type="EMBL" id="JAMZIH010000180">
    <property type="protein sequence ID" value="KAJ1679783.1"/>
    <property type="molecule type" value="Genomic_DNA"/>
</dbReference>
<evidence type="ECO:0000313" key="1">
    <source>
        <dbReference type="EMBL" id="KAJ1679783.1"/>
    </source>
</evidence>
<protein>
    <submittedName>
        <fullName evidence="1">DNA polymerase delta small subunit Cdc1</fullName>
    </submittedName>
</protein>
<name>A0ACC1HT99_9FUNG</name>
<sequence length="455" mass="50128">MRRPIVRSDEPEDLRDAFQIKKRGYTQQFAHLYFVRLTLLKKDTVRAAKAKWAEDRPDAIYTNKLLDMSGAGLRYGVGIVYIEMEDKPNIIDDITRENWVEAPPPKDKYCCGTNIISLEDESGRINLVGDILNRVCIVTGAIIAVLGKESDSGDFEVVDVCFPGMAPQIERPLAAPTPGHSAGLARYVAFVSGLMFGSSMPEAQPELTRKLADYLTASAKVDPGVPDPRGIVKLVVAGNSYIESPPPAGYTNDQRLNPRDTEQNDMVTLDHYFGHLVGGGDRSDAFGVPVDVMPGPLDPTLHSMPQPPLMKGILFPSAARSDRFRTLSNPAWIDVGGLRMLGTSGQPVKDISKYFEDGKLSELDILRHTLYWRHIAPTAPDTLGSYPFIDYDPFVLSQSPHVYFAGNQTKFDTATVKDNGGVVTRIICVPKFAETGELVLMDINTLECVLVNLRT</sequence>